<sequence>MICAPGGPALVSWNVTLRCPLKCAHCYADAGENEAEGVLSTDEAFSVIDQIAATGKPVVVLSGGEPLLREDIFEIARYGTERGLVMAMGTSGYLLDHETAERLREAGIRSVAISIDSVDSQRHDAFRGVAGVWERAVAAIKHCRDAGIDVRINMTVMRPLLADVEAVLALGESLGVRDYQVFFPVETGRARGLGAGSPGEYETLIREILVRYRKSDLRIRPTCAPQFRRIADEAGIENSGWSRGCLAAISYCRIYATGEVTPCPYLPVSAGNVRTTPFHEIWYNSDLFSALRDPDRLTGKCGRCDYRTTCGGCRARAYRGADTVPARWCDGLLRPDDPCGEVSREDPWCRYEPRSIDRTDLAILDALQDDLPLVPRPWAAIAAPLGITENELLARMQRLHVSGILRNVSPVFESRRFGLATASLIALRVPEDRVREVAGIVNGYPEVSHNFRRDHPYALWFTLAAPTEDRLDEVLADILARTGISGEDVLNLPTVQAYKIDVRFRLFEEDHGPD</sequence>
<dbReference type="SUPFAM" id="SSF102114">
    <property type="entry name" value="Radical SAM enzymes"/>
    <property type="match status" value="1"/>
</dbReference>
<dbReference type="SMART" id="SM00344">
    <property type="entry name" value="HTH_ASNC"/>
    <property type="match status" value="1"/>
</dbReference>
<accession>A0ABD8AAL5</accession>
<dbReference type="SFLD" id="SFLDG01067">
    <property type="entry name" value="SPASM/twitch_domain_containing"/>
    <property type="match status" value="1"/>
</dbReference>
<dbReference type="InterPro" id="IPR036388">
    <property type="entry name" value="WH-like_DNA-bd_sf"/>
</dbReference>
<evidence type="ECO:0000256" key="1">
    <source>
        <dbReference type="ARBA" id="ARBA00022691"/>
    </source>
</evidence>
<evidence type="ECO:0000256" key="2">
    <source>
        <dbReference type="ARBA" id="ARBA00022723"/>
    </source>
</evidence>
<dbReference type="PANTHER" id="PTHR11228">
    <property type="entry name" value="RADICAL SAM DOMAIN PROTEIN"/>
    <property type="match status" value="1"/>
</dbReference>
<dbReference type="AlphaFoldDB" id="A0ABD8AAL5"/>
<dbReference type="InterPro" id="IPR019888">
    <property type="entry name" value="Tscrpt_reg_AsnC-like"/>
</dbReference>
<keyword evidence="4" id="KW-0411">Iron-sulfur</keyword>
<dbReference type="SFLD" id="SFLDG01386">
    <property type="entry name" value="main_SPASM_domain-containing"/>
    <property type="match status" value="1"/>
</dbReference>
<keyword evidence="3" id="KW-0408">Iron</keyword>
<dbReference type="Pfam" id="PF17805">
    <property type="entry name" value="AsnC_trans_reg2"/>
    <property type="match status" value="1"/>
</dbReference>
<keyword evidence="7" id="KW-1185">Reference proteome</keyword>
<dbReference type="InterPro" id="IPR040523">
    <property type="entry name" value="AsnC_trans_reg2"/>
</dbReference>
<evidence type="ECO:0000313" key="6">
    <source>
        <dbReference type="EMBL" id="WOX55631.1"/>
    </source>
</evidence>
<dbReference type="Gene3D" id="1.10.10.10">
    <property type="entry name" value="Winged helix-like DNA-binding domain superfamily/Winged helix DNA-binding domain"/>
    <property type="match status" value="1"/>
</dbReference>
<dbReference type="SMART" id="SM00729">
    <property type="entry name" value="Elp3"/>
    <property type="match status" value="1"/>
</dbReference>
<dbReference type="InterPro" id="IPR058240">
    <property type="entry name" value="rSAM_sf"/>
</dbReference>
<dbReference type="Gene3D" id="3.20.20.70">
    <property type="entry name" value="Aldolase class I"/>
    <property type="match status" value="1"/>
</dbReference>
<dbReference type="Proteomes" id="UP001626603">
    <property type="component" value="Chromosome"/>
</dbReference>
<dbReference type="GO" id="GO:0046872">
    <property type="term" value="F:metal ion binding"/>
    <property type="evidence" value="ECO:0007669"/>
    <property type="project" value="UniProtKB-KW"/>
</dbReference>
<dbReference type="GO" id="GO:0051536">
    <property type="term" value="F:iron-sulfur cluster binding"/>
    <property type="evidence" value="ECO:0007669"/>
    <property type="project" value="UniProtKB-KW"/>
</dbReference>
<dbReference type="NCBIfam" id="TIGR04085">
    <property type="entry name" value="rSAM_more_4Fe4S"/>
    <property type="match status" value="1"/>
</dbReference>
<evidence type="ECO:0000259" key="5">
    <source>
        <dbReference type="PROSITE" id="PS51918"/>
    </source>
</evidence>
<dbReference type="InterPro" id="IPR013785">
    <property type="entry name" value="Aldolase_TIM"/>
</dbReference>
<keyword evidence="1" id="KW-0949">S-adenosyl-L-methionine</keyword>
<proteinExistence type="predicted"/>
<protein>
    <submittedName>
        <fullName evidence="6">Radical SAM protein</fullName>
    </submittedName>
</protein>
<dbReference type="CDD" id="cd21123">
    <property type="entry name" value="SPASM_MftC-like"/>
    <property type="match status" value="1"/>
</dbReference>
<dbReference type="PROSITE" id="PS51918">
    <property type="entry name" value="RADICAL_SAM"/>
    <property type="match status" value="1"/>
</dbReference>
<evidence type="ECO:0000313" key="7">
    <source>
        <dbReference type="Proteomes" id="UP001626603"/>
    </source>
</evidence>
<dbReference type="Pfam" id="PF22451">
    <property type="entry name" value="NirdL-like_HTH"/>
    <property type="match status" value="1"/>
</dbReference>
<dbReference type="InterPro" id="IPR007197">
    <property type="entry name" value="rSAM"/>
</dbReference>
<dbReference type="Gene3D" id="3.30.70.3460">
    <property type="match status" value="1"/>
</dbReference>
<dbReference type="InterPro" id="IPR006638">
    <property type="entry name" value="Elp3/MiaA/NifB-like_rSAM"/>
</dbReference>
<name>A0ABD8AAL5_9EURY</name>
<dbReference type="InterPro" id="IPR023885">
    <property type="entry name" value="4Fe4S-binding_SPASM_dom"/>
</dbReference>
<gene>
    <name evidence="6" type="ORF">R6Y95_09180</name>
</gene>
<organism evidence="6 7">
    <name type="scientific">Methanoculleus palmolei</name>
    <dbReference type="NCBI Taxonomy" id="72612"/>
    <lineage>
        <taxon>Archaea</taxon>
        <taxon>Methanobacteriati</taxon>
        <taxon>Methanobacteriota</taxon>
        <taxon>Stenosarchaea group</taxon>
        <taxon>Methanomicrobia</taxon>
        <taxon>Methanomicrobiales</taxon>
        <taxon>Methanomicrobiaceae</taxon>
        <taxon>Methanoculleus</taxon>
    </lineage>
</organism>
<dbReference type="CDD" id="cd01335">
    <property type="entry name" value="Radical_SAM"/>
    <property type="match status" value="1"/>
</dbReference>
<keyword evidence="2" id="KW-0479">Metal-binding</keyword>
<evidence type="ECO:0000256" key="4">
    <source>
        <dbReference type="ARBA" id="ARBA00023014"/>
    </source>
</evidence>
<dbReference type="SFLD" id="SFLDS00029">
    <property type="entry name" value="Radical_SAM"/>
    <property type="match status" value="1"/>
</dbReference>
<evidence type="ECO:0000256" key="3">
    <source>
        <dbReference type="ARBA" id="ARBA00023004"/>
    </source>
</evidence>
<dbReference type="InterPro" id="IPR053953">
    <property type="entry name" value="NirdL-like_HTH"/>
</dbReference>
<dbReference type="PANTHER" id="PTHR11228:SF34">
    <property type="entry name" value="TUNGSTEN-CONTAINING ALDEHYDE FERREDOXIN OXIDOREDUCTASE COFACTOR MODIFYING PROTEIN"/>
    <property type="match status" value="1"/>
</dbReference>
<reference evidence="6 7" key="1">
    <citation type="submission" date="2023-10" db="EMBL/GenBank/DDBJ databases">
        <title>The complete genome sequence of Methanoculleus palmolei DSM 4273.</title>
        <authorList>
            <person name="Lai S.-J."/>
            <person name="You Y.-T."/>
            <person name="Chen S.-C."/>
        </authorList>
    </citation>
    <scope>NUCLEOTIDE SEQUENCE [LARGE SCALE GENOMIC DNA]</scope>
    <source>
        <strain evidence="6 7">DSM 4273</strain>
    </source>
</reference>
<dbReference type="Pfam" id="PF04055">
    <property type="entry name" value="Radical_SAM"/>
    <property type="match status" value="1"/>
</dbReference>
<dbReference type="EMBL" id="CP137641">
    <property type="protein sequence ID" value="WOX55631.1"/>
    <property type="molecule type" value="Genomic_DNA"/>
</dbReference>
<dbReference type="InterPro" id="IPR050377">
    <property type="entry name" value="Radical_SAM_PqqE_MftC-like"/>
</dbReference>
<dbReference type="Pfam" id="PF13186">
    <property type="entry name" value="SPASM"/>
    <property type="match status" value="1"/>
</dbReference>
<feature type="domain" description="Radical SAM core" evidence="5">
    <location>
        <begin position="5"/>
        <end position="220"/>
    </location>
</feature>